<proteinExistence type="predicted"/>
<reference evidence="1 2" key="2">
    <citation type="submission" date="2009-02" db="EMBL/GenBank/DDBJ databases">
        <title>Draft genome sequence of Holdemania filiformis DSM 12042.</title>
        <authorList>
            <person name="Sudarsanam P."/>
            <person name="Ley R."/>
            <person name="Guruge J."/>
            <person name="Turnbaugh P.J."/>
            <person name="Mahowald M."/>
            <person name="Liep D."/>
            <person name="Gordon J."/>
        </authorList>
    </citation>
    <scope>NUCLEOTIDE SEQUENCE [LARGE SCALE GENOMIC DNA]</scope>
    <source>
        <strain evidence="1 2">DSM 12042</strain>
    </source>
</reference>
<evidence type="ECO:0000313" key="1">
    <source>
        <dbReference type="EMBL" id="EEF67010.1"/>
    </source>
</evidence>
<dbReference type="HOGENOM" id="CLU_1693109_0_0_9"/>
<dbReference type="EMBL" id="ACCF01000181">
    <property type="protein sequence ID" value="EEF67010.1"/>
    <property type="molecule type" value="Genomic_DNA"/>
</dbReference>
<gene>
    <name evidence="1" type="ORF">HOLDEFILI_02833</name>
</gene>
<dbReference type="AlphaFoldDB" id="B9YAH6"/>
<dbReference type="RefSeq" id="WP_006059998.1">
    <property type="nucleotide sequence ID" value="NZ_GG657559.1"/>
</dbReference>
<comment type="caution">
    <text evidence="1">The sequence shown here is derived from an EMBL/GenBank/DDBJ whole genome shotgun (WGS) entry which is preliminary data.</text>
</comment>
<dbReference type="Proteomes" id="UP000005950">
    <property type="component" value="Unassembled WGS sequence"/>
</dbReference>
<dbReference type="OrthoDB" id="9911785at2"/>
<protein>
    <submittedName>
        <fullName evidence="1">Uncharacterized protein</fullName>
    </submittedName>
</protein>
<accession>B9YAH6</accession>
<sequence>MKKRIGLGLGFILLLLGFCGFKMKTTVSLRALIANSERITLIYCEETTSNTACDPIEITEEDIIQELSLLFQEDRFTRTFFFSQKTAHDIPLRTGMLLLSDGNQTWNLEIYGDSTLRLNYQAYSTGWFSNPTDSLLDRIEQAYTQYKKMDAKSIK</sequence>
<evidence type="ECO:0000313" key="2">
    <source>
        <dbReference type="Proteomes" id="UP000005950"/>
    </source>
</evidence>
<name>B9YAH6_9FIRM</name>
<reference evidence="1 2" key="1">
    <citation type="submission" date="2008-12" db="EMBL/GenBank/DDBJ databases">
        <authorList>
            <person name="Fulton L."/>
            <person name="Clifton S."/>
            <person name="Fulton B."/>
            <person name="Xu J."/>
            <person name="Minx P."/>
            <person name="Pepin K.H."/>
            <person name="Johnson M."/>
            <person name="Bhonagiri V."/>
            <person name="Nash W.E."/>
            <person name="Mardis E.R."/>
            <person name="Wilson R.K."/>
        </authorList>
    </citation>
    <scope>NUCLEOTIDE SEQUENCE [LARGE SCALE GENOMIC DNA]</scope>
    <source>
        <strain evidence="1 2">DSM 12042</strain>
    </source>
</reference>
<organism evidence="1 2">
    <name type="scientific">Holdemania filiformis DSM 12042</name>
    <dbReference type="NCBI Taxonomy" id="545696"/>
    <lineage>
        <taxon>Bacteria</taxon>
        <taxon>Bacillati</taxon>
        <taxon>Bacillota</taxon>
        <taxon>Erysipelotrichia</taxon>
        <taxon>Erysipelotrichales</taxon>
        <taxon>Erysipelotrichaceae</taxon>
        <taxon>Holdemania</taxon>
    </lineage>
</organism>